<accession>A0A7D5KN23</accession>
<keyword evidence="3" id="KW-1185">Reference proteome</keyword>
<protein>
    <submittedName>
        <fullName evidence="2">Metal-dependent hydrolase</fullName>
    </submittedName>
</protein>
<dbReference type="AlphaFoldDB" id="A0A7D5KN23"/>
<evidence type="ECO:0000256" key="1">
    <source>
        <dbReference type="SAM" id="Phobius"/>
    </source>
</evidence>
<feature type="transmembrane region" description="Helical" evidence="1">
    <location>
        <begin position="156"/>
        <end position="172"/>
    </location>
</feature>
<dbReference type="Proteomes" id="UP000509750">
    <property type="component" value="Chromosome"/>
</dbReference>
<sequence>MMAPTHVAVSLALALPVALVAPEFSTAAVVGAVLGGTAPDLDLLVGQHRRTLHFPVLLWPVAVLAGVAALLAPSALSVGAALAVVAAAVHSASDVLGAGEELRPWERTNPNAVYDHARGRWLAARYVVRYDGAPEDLALTVLFAAPVALLLTGPPRWLAVGVIAVAIPYAVLRKRLPKYFARIV</sequence>
<organism evidence="2 3">
    <name type="scientific">Halorarum halophilum</name>
    <dbReference type="NCBI Taxonomy" id="2743090"/>
    <lineage>
        <taxon>Archaea</taxon>
        <taxon>Methanobacteriati</taxon>
        <taxon>Methanobacteriota</taxon>
        <taxon>Stenosarchaea group</taxon>
        <taxon>Halobacteria</taxon>
        <taxon>Halobacteriales</taxon>
        <taxon>Haloferacaceae</taxon>
        <taxon>Halorarum</taxon>
    </lineage>
</organism>
<dbReference type="GeneID" id="56029449"/>
<name>A0A7D5KN23_9EURY</name>
<gene>
    <name evidence="2" type="ORF">HUG10_11410</name>
</gene>
<keyword evidence="2" id="KW-0378">Hydrolase</keyword>
<evidence type="ECO:0000313" key="3">
    <source>
        <dbReference type="Proteomes" id="UP000509750"/>
    </source>
</evidence>
<keyword evidence="1" id="KW-0472">Membrane</keyword>
<dbReference type="EMBL" id="CP058529">
    <property type="protein sequence ID" value="QLG28122.1"/>
    <property type="molecule type" value="Genomic_DNA"/>
</dbReference>
<feature type="transmembrane region" description="Helical" evidence="1">
    <location>
        <begin position="51"/>
        <end position="71"/>
    </location>
</feature>
<dbReference type="RefSeq" id="WP_179169697.1">
    <property type="nucleotide sequence ID" value="NZ_CP058529.1"/>
</dbReference>
<dbReference type="OrthoDB" id="204671at2157"/>
<dbReference type="GO" id="GO:0016787">
    <property type="term" value="F:hydrolase activity"/>
    <property type="evidence" value="ECO:0007669"/>
    <property type="project" value="UniProtKB-KW"/>
</dbReference>
<dbReference type="KEGG" id="halg:HUG10_11410"/>
<proteinExistence type="predicted"/>
<keyword evidence="1" id="KW-0812">Transmembrane</keyword>
<evidence type="ECO:0000313" key="2">
    <source>
        <dbReference type="EMBL" id="QLG28122.1"/>
    </source>
</evidence>
<keyword evidence="1" id="KW-1133">Transmembrane helix</keyword>
<reference evidence="2 3" key="1">
    <citation type="submission" date="2020-07" db="EMBL/GenBank/DDBJ databases">
        <title>Gai3-2, isolated from salt lake.</title>
        <authorList>
            <person name="Cui H."/>
            <person name="Shi X."/>
        </authorList>
    </citation>
    <scope>NUCLEOTIDE SEQUENCE [LARGE SCALE GENOMIC DNA]</scope>
    <source>
        <strain evidence="2 3">Gai3-2</strain>
    </source>
</reference>